<evidence type="ECO:0000313" key="3">
    <source>
        <dbReference type="Proteomes" id="UP000197138"/>
    </source>
</evidence>
<dbReference type="AlphaFoldDB" id="A0A218Y116"/>
<dbReference type="EMBL" id="MTKT01000548">
    <property type="protein sequence ID" value="OWM90556.1"/>
    <property type="molecule type" value="Genomic_DNA"/>
</dbReference>
<dbReference type="PANTHER" id="PTHR22844">
    <property type="entry name" value="F-BOX AND WD40 DOMAIN PROTEIN"/>
    <property type="match status" value="1"/>
</dbReference>
<name>A0A218Y116_PUNGR</name>
<dbReference type="PANTHER" id="PTHR22844:SF324">
    <property type="entry name" value="TRANSDUCIN_WD40 REPEAT PROTEIN"/>
    <property type="match status" value="1"/>
</dbReference>
<dbReference type="Proteomes" id="UP000197138">
    <property type="component" value="Unassembled WGS sequence"/>
</dbReference>
<organism evidence="2 3">
    <name type="scientific">Punica granatum</name>
    <name type="common">Pomegranate</name>
    <dbReference type="NCBI Taxonomy" id="22663"/>
    <lineage>
        <taxon>Eukaryota</taxon>
        <taxon>Viridiplantae</taxon>
        <taxon>Streptophyta</taxon>
        <taxon>Embryophyta</taxon>
        <taxon>Tracheophyta</taxon>
        <taxon>Spermatophyta</taxon>
        <taxon>Magnoliopsida</taxon>
        <taxon>eudicotyledons</taxon>
        <taxon>Gunneridae</taxon>
        <taxon>Pentapetalae</taxon>
        <taxon>rosids</taxon>
        <taxon>malvids</taxon>
        <taxon>Myrtales</taxon>
        <taxon>Lythraceae</taxon>
        <taxon>Punica</taxon>
    </lineage>
</organism>
<dbReference type="SUPFAM" id="SSF50978">
    <property type="entry name" value="WD40 repeat-like"/>
    <property type="match status" value="1"/>
</dbReference>
<evidence type="ECO:0000313" key="2">
    <source>
        <dbReference type="EMBL" id="OWM90556.1"/>
    </source>
</evidence>
<keyword evidence="1" id="KW-1133">Transmembrane helix</keyword>
<dbReference type="Gene3D" id="2.130.10.10">
    <property type="entry name" value="YVTN repeat-like/Quinoprotein amine dehydrogenase"/>
    <property type="match status" value="1"/>
</dbReference>
<dbReference type="InterPro" id="IPR015943">
    <property type="entry name" value="WD40/YVTN_repeat-like_dom_sf"/>
</dbReference>
<comment type="caution">
    <text evidence="2">The sequence shown here is derived from an EMBL/GenBank/DDBJ whole genome shotgun (WGS) entry which is preliminary data.</text>
</comment>
<feature type="transmembrane region" description="Helical" evidence="1">
    <location>
        <begin position="22"/>
        <end position="47"/>
    </location>
</feature>
<evidence type="ECO:0000256" key="1">
    <source>
        <dbReference type="SAM" id="Phobius"/>
    </source>
</evidence>
<proteinExistence type="predicted"/>
<keyword evidence="1" id="KW-0812">Transmembrane</keyword>
<accession>A0A218Y116</accession>
<dbReference type="InterPro" id="IPR045182">
    <property type="entry name" value="JINGUBANG-like"/>
</dbReference>
<gene>
    <name evidence="2" type="ORF">CDL15_Pgr014859</name>
</gene>
<sequence>MFSGCSDDQIMVWQRDDETNQMAFLGALSCLTGVVLCLIAVCGDLLISRSSGRTVRMWHNIMANVRSIVACMGVIEGY</sequence>
<reference evidence="3" key="1">
    <citation type="journal article" date="2017" name="Plant J.">
        <title>The pomegranate (Punica granatum L.) genome and the genomics of punicalagin biosynthesis.</title>
        <authorList>
            <person name="Qin G."/>
            <person name="Xu C."/>
            <person name="Ming R."/>
            <person name="Tang H."/>
            <person name="Guyot R."/>
            <person name="Kramer E.M."/>
            <person name="Hu Y."/>
            <person name="Yi X."/>
            <person name="Qi Y."/>
            <person name="Xu X."/>
            <person name="Gao Z."/>
            <person name="Pan H."/>
            <person name="Jian J."/>
            <person name="Tian Y."/>
            <person name="Yue Z."/>
            <person name="Xu Y."/>
        </authorList>
    </citation>
    <scope>NUCLEOTIDE SEQUENCE [LARGE SCALE GENOMIC DNA]</scope>
    <source>
        <strain evidence="3">cv. Dabenzi</strain>
    </source>
</reference>
<dbReference type="InterPro" id="IPR036322">
    <property type="entry name" value="WD40_repeat_dom_sf"/>
</dbReference>
<protein>
    <submittedName>
        <fullName evidence="2">Uncharacterized protein</fullName>
    </submittedName>
</protein>
<keyword evidence="1" id="KW-0472">Membrane</keyword>